<proteinExistence type="predicted"/>
<dbReference type="RefSeq" id="WP_184213143.1">
    <property type="nucleotide sequence ID" value="NZ_JACHIF010000014.1"/>
</dbReference>
<sequence>MKTLPELLIVTDRGHFIAYRGHAEGRITALDAMDIPESLEKLSDQVTDKAGGFSAMESMGQGNSSAERLPLEAELELRAIRKIGQRIGELIDEHNIDTWGLVASPEIHGAVLDQLPPLMRDKLVLRVKKNLNGQTPEELLKRLAEV</sequence>
<keyword evidence="2" id="KW-1185">Reference proteome</keyword>
<organism evidence="1 2">
    <name type="scientific">Prosthecobacter dejongeii</name>
    <dbReference type="NCBI Taxonomy" id="48465"/>
    <lineage>
        <taxon>Bacteria</taxon>
        <taxon>Pseudomonadati</taxon>
        <taxon>Verrucomicrobiota</taxon>
        <taxon>Verrucomicrobiia</taxon>
        <taxon>Verrucomicrobiales</taxon>
        <taxon>Verrucomicrobiaceae</taxon>
        <taxon>Prosthecobacter</taxon>
    </lineage>
</organism>
<dbReference type="Pfam" id="PF10116">
    <property type="entry name" value="Host_attach"/>
    <property type="match status" value="1"/>
</dbReference>
<evidence type="ECO:0008006" key="3">
    <source>
        <dbReference type="Google" id="ProtNLM"/>
    </source>
</evidence>
<dbReference type="AlphaFoldDB" id="A0A7W7YQL0"/>
<dbReference type="InterPro" id="IPR019291">
    <property type="entry name" value="Host_attachment_protein"/>
</dbReference>
<comment type="caution">
    <text evidence="1">The sequence shown here is derived from an EMBL/GenBank/DDBJ whole genome shotgun (WGS) entry which is preliminary data.</text>
</comment>
<protein>
    <recommendedName>
        <fullName evidence="3">Protein required for attachment to host cells</fullName>
    </recommendedName>
</protein>
<reference evidence="1 2" key="1">
    <citation type="submission" date="2020-08" db="EMBL/GenBank/DDBJ databases">
        <title>Genomic Encyclopedia of Type Strains, Phase IV (KMG-IV): sequencing the most valuable type-strain genomes for metagenomic binning, comparative biology and taxonomic classification.</title>
        <authorList>
            <person name="Goeker M."/>
        </authorList>
    </citation>
    <scope>NUCLEOTIDE SEQUENCE [LARGE SCALE GENOMIC DNA]</scope>
    <source>
        <strain evidence="1 2">DSM 12251</strain>
    </source>
</reference>
<evidence type="ECO:0000313" key="1">
    <source>
        <dbReference type="EMBL" id="MBB5040510.1"/>
    </source>
</evidence>
<dbReference type="Proteomes" id="UP000534294">
    <property type="component" value="Unassembled WGS sequence"/>
</dbReference>
<name>A0A7W7YQL0_9BACT</name>
<dbReference type="EMBL" id="JACHIF010000014">
    <property type="protein sequence ID" value="MBB5040510.1"/>
    <property type="molecule type" value="Genomic_DNA"/>
</dbReference>
<evidence type="ECO:0000313" key="2">
    <source>
        <dbReference type="Proteomes" id="UP000534294"/>
    </source>
</evidence>
<gene>
    <name evidence="1" type="ORF">HNQ64_004796</name>
</gene>
<accession>A0A7W7YQL0</accession>